<feature type="compositionally biased region" description="Basic and acidic residues" evidence="1">
    <location>
        <begin position="1"/>
        <end position="27"/>
    </location>
</feature>
<dbReference type="EMBL" id="JAPQFJ010000003">
    <property type="protein sequence ID" value="MCY6957715.1"/>
    <property type="molecule type" value="Genomic_DNA"/>
</dbReference>
<protein>
    <submittedName>
        <fullName evidence="2">Uncharacterized protein</fullName>
    </submittedName>
</protein>
<comment type="caution">
    <text evidence="2">The sequence shown here is derived from an EMBL/GenBank/DDBJ whole genome shotgun (WGS) entry which is preliminary data.</text>
</comment>
<proteinExistence type="predicted"/>
<reference evidence="2" key="1">
    <citation type="submission" date="2022-12" db="EMBL/GenBank/DDBJ databases">
        <title>Clostridium sp. nov., isolated from industrial wastewater.</title>
        <authorList>
            <person name="Jiayan W."/>
        </authorList>
    </citation>
    <scope>NUCLEOTIDE SEQUENCE</scope>
    <source>
        <strain evidence="2">ZC22-4</strain>
    </source>
</reference>
<name>A0ABT4D5Z5_9CLOT</name>
<keyword evidence="3" id="KW-1185">Reference proteome</keyword>
<accession>A0ABT4D5Z5</accession>
<gene>
    <name evidence="2" type="ORF">OW729_03735</name>
</gene>
<evidence type="ECO:0000313" key="2">
    <source>
        <dbReference type="EMBL" id="MCY6957715.1"/>
    </source>
</evidence>
<organism evidence="2 3">
    <name type="scientific">Clostridium brassicae</name>
    <dbReference type="NCBI Taxonomy" id="2999072"/>
    <lineage>
        <taxon>Bacteria</taxon>
        <taxon>Bacillati</taxon>
        <taxon>Bacillota</taxon>
        <taxon>Clostridia</taxon>
        <taxon>Eubacteriales</taxon>
        <taxon>Clostridiaceae</taxon>
        <taxon>Clostridium</taxon>
    </lineage>
</organism>
<evidence type="ECO:0000313" key="3">
    <source>
        <dbReference type="Proteomes" id="UP001144612"/>
    </source>
</evidence>
<dbReference type="Proteomes" id="UP001144612">
    <property type="component" value="Unassembled WGS sequence"/>
</dbReference>
<feature type="region of interest" description="Disordered" evidence="1">
    <location>
        <begin position="1"/>
        <end position="45"/>
    </location>
</feature>
<evidence type="ECO:0000256" key="1">
    <source>
        <dbReference type="SAM" id="MobiDB-lite"/>
    </source>
</evidence>
<sequence>MKKEMLKGEAHKKGGKHDGVKPKDRPLGNKKNPSEYKSFNGEIID</sequence>
<dbReference type="RefSeq" id="WP_268060109.1">
    <property type="nucleotide sequence ID" value="NZ_JAPQFJ010000003.1"/>
</dbReference>